<dbReference type="HAMAP" id="MF_01458">
    <property type="entry name" value="FtsH"/>
    <property type="match status" value="1"/>
</dbReference>
<keyword evidence="12 15" id="KW-0482">Metalloprotease</keyword>
<dbReference type="Pfam" id="PF01434">
    <property type="entry name" value="Peptidase_M41"/>
    <property type="match status" value="1"/>
</dbReference>
<keyword evidence="4 15" id="KW-0645">Protease</keyword>
<evidence type="ECO:0000256" key="16">
    <source>
        <dbReference type="RuleBase" id="RU003651"/>
    </source>
</evidence>
<dbReference type="SUPFAM" id="SSF140990">
    <property type="entry name" value="FtsH protease domain-like"/>
    <property type="match status" value="1"/>
</dbReference>
<dbReference type="InterPro" id="IPR003959">
    <property type="entry name" value="ATPase_AAA_core"/>
</dbReference>
<gene>
    <name evidence="15 19" type="primary">ftsH</name>
    <name evidence="19" type="ORF">JF886_15105</name>
</gene>
<feature type="binding site" evidence="15">
    <location>
        <position position="428"/>
    </location>
    <ligand>
        <name>Zn(2+)</name>
        <dbReference type="ChEBI" id="CHEBI:29105"/>
        <note>catalytic</note>
    </ligand>
</feature>
<keyword evidence="10 15" id="KW-0067">ATP-binding</keyword>
<feature type="binding site" evidence="15">
    <location>
        <begin position="202"/>
        <end position="209"/>
    </location>
    <ligand>
        <name>ATP</name>
        <dbReference type="ChEBI" id="CHEBI:30616"/>
    </ligand>
</feature>
<evidence type="ECO:0000259" key="18">
    <source>
        <dbReference type="SMART" id="SM00382"/>
    </source>
</evidence>
<dbReference type="FunFam" id="3.40.50.300:FF:000001">
    <property type="entry name" value="ATP-dependent zinc metalloprotease FtsH"/>
    <property type="match status" value="1"/>
</dbReference>
<dbReference type="InterPro" id="IPR005936">
    <property type="entry name" value="FtsH"/>
</dbReference>
<dbReference type="GO" id="GO:0004222">
    <property type="term" value="F:metalloendopeptidase activity"/>
    <property type="evidence" value="ECO:0007669"/>
    <property type="project" value="InterPro"/>
</dbReference>
<comment type="subcellular location">
    <subcellularLocation>
        <location evidence="15">Cell membrane</location>
        <topology evidence="15">Multi-pass membrane protein</topology>
        <orientation evidence="15">Cytoplasmic side</orientation>
    </subcellularLocation>
    <subcellularLocation>
        <location evidence="1">Membrane</location>
    </subcellularLocation>
</comment>
<evidence type="ECO:0000313" key="20">
    <source>
        <dbReference type="Proteomes" id="UP000606991"/>
    </source>
</evidence>
<dbReference type="GO" id="GO:0005886">
    <property type="term" value="C:plasma membrane"/>
    <property type="evidence" value="ECO:0007669"/>
    <property type="project" value="UniProtKB-SubCell"/>
</dbReference>
<evidence type="ECO:0000256" key="6">
    <source>
        <dbReference type="ARBA" id="ARBA00022723"/>
    </source>
</evidence>
<dbReference type="GO" id="GO:0006508">
    <property type="term" value="P:proteolysis"/>
    <property type="evidence" value="ECO:0007669"/>
    <property type="project" value="UniProtKB-KW"/>
</dbReference>
<keyword evidence="13 15" id="KW-0472">Membrane</keyword>
<protein>
    <recommendedName>
        <fullName evidence="15">ATP-dependent zinc metalloprotease FtsH</fullName>
        <ecNumber evidence="15">3.4.24.-</ecNumber>
    </recommendedName>
</protein>
<evidence type="ECO:0000256" key="10">
    <source>
        <dbReference type="ARBA" id="ARBA00022840"/>
    </source>
</evidence>
<comment type="subunit">
    <text evidence="15">Homohexamer.</text>
</comment>
<dbReference type="EMBL" id="JAEKNS010000149">
    <property type="protein sequence ID" value="MBJ7596157.1"/>
    <property type="molecule type" value="Genomic_DNA"/>
</dbReference>
<comment type="similarity">
    <text evidence="14 15">In the central section; belongs to the AAA ATPase family.</text>
</comment>
<dbReference type="InterPro" id="IPR003593">
    <property type="entry name" value="AAA+_ATPase"/>
</dbReference>
<evidence type="ECO:0000256" key="2">
    <source>
        <dbReference type="ARBA" id="ARBA00010044"/>
    </source>
</evidence>
<feature type="region of interest" description="Disordered" evidence="17">
    <location>
        <begin position="53"/>
        <end position="72"/>
    </location>
</feature>
<sequence>MGVLFAVNIIFTNVVLAPRQPKSVVIPYNVFVQQVIANNIDSVTSTSETITGTSRTAASAAPGRDSATSFSTERPSFATDDLIDLLQAHKVVVNADNPNPPTPLWQTLLISFGPVLLLVLLFVVISRRMAAMRGGGAGGILGRFGQSSARLYTSEHPPTTFADVAGIDEVRAELLEVVDFLREPGKYERLGGTVPKGVLLVGAPGTGKTLLARAVAGEAGVPFFFISASEFIEAIVGVGASRVRDLFTKARAAAPAIIFIDELDAIGRSRSSAMRLGGSDEQEQTLNQALTEMDGFDAHEGVIVLAATNRADVLDTALLRPGRFDRRVQVHAPDRRGREAILRIHTRNIPIDANVNLGEIAAQTVGMVGADLRNLANEAALSAARRGASLVATADFTVAIERVELGSERKLTLSMLDRERIAYHESGHALLGLLLPGADPVSRVSIIARGQSLGATTQTPVDDRFNYGEDYLRGRITGALGGRAAEQLVYGIASTGAEADLRLVTTIAREMVVRWGMSPAVGALNYSEDGGGGAFGVQRPYSDATALVIDAEVKRISDECLAQAVTLLTTNRGRLDALASALLERDTLYEAEILRVADVRQPQALAV</sequence>
<comment type="similarity">
    <text evidence="2 15">In the C-terminal section; belongs to the peptidase M41 family.</text>
</comment>
<reference evidence="19 20" key="1">
    <citation type="submission" date="2020-10" db="EMBL/GenBank/DDBJ databases">
        <title>Ca. Dormibacterota MAGs.</title>
        <authorList>
            <person name="Montgomery K."/>
        </authorList>
    </citation>
    <scope>NUCLEOTIDE SEQUENCE [LARGE SCALE GENOMIC DNA]</scope>
    <source>
        <strain evidence="19">SC8812_S17_18</strain>
    </source>
</reference>
<dbReference type="PANTHER" id="PTHR23076:SF97">
    <property type="entry name" value="ATP-DEPENDENT ZINC METALLOPROTEASE YME1L1"/>
    <property type="match status" value="1"/>
</dbReference>
<dbReference type="GO" id="GO:0004176">
    <property type="term" value="F:ATP-dependent peptidase activity"/>
    <property type="evidence" value="ECO:0007669"/>
    <property type="project" value="InterPro"/>
</dbReference>
<evidence type="ECO:0000256" key="5">
    <source>
        <dbReference type="ARBA" id="ARBA00022692"/>
    </source>
</evidence>
<dbReference type="InterPro" id="IPR037219">
    <property type="entry name" value="Peptidase_M41-like"/>
</dbReference>
<dbReference type="Gene3D" id="3.30.720.210">
    <property type="match status" value="1"/>
</dbReference>
<proteinExistence type="inferred from homology"/>
<dbReference type="InterPro" id="IPR011546">
    <property type="entry name" value="Pept_M41_FtsH_extracell"/>
</dbReference>
<dbReference type="Proteomes" id="UP000606991">
    <property type="component" value="Unassembled WGS sequence"/>
</dbReference>
<keyword evidence="7 15" id="KW-0547">Nucleotide-binding</keyword>
<dbReference type="PANTHER" id="PTHR23076">
    <property type="entry name" value="METALLOPROTEASE M41 FTSH"/>
    <property type="match status" value="1"/>
</dbReference>
<dbReference type="SUPFAM" id="SSF52540">
    <property type="entry name" value="P-loop containing nucleoside triphosphate hydrolases"/>
    <property type="match status" value="1"/>
</dbReference>
<evidence type="ECO:0000256" key="7">
    <source>
        <dbReference type="ARBA" id="ARBA00022741"/>
    </source>
</evidence>
<dbReference type="Gene3D" id="1.10.8.60">
    <property type="match status" value="1"/>
</dbReference>
<dbReference type="InterPro" id="IPR041569">
    <property type="entry name" value="AAA_lid_3"/>
</dbReference>
<dbReference type="InterPro" id="IPR000642">
    <property type="entry name" value="Peptidase_M41"/>
</dbReference>
<dbReference type="InterPro" id="IPR027417">
    <property type="entry name" value="P-loop_NTPase"/>
</dbReference>
<evidence type="ECO:0000256" key="9">
    <source>
        <dbReference type="ARBA" id="ARBA00022833"/>
    </source>
</evidence>
<evidence type="ECO:0000256" key="12">
    <source>
        <dbReference type="ARBA" id="ARBA00023049"/>
    </source>
</evidence>
<keyword evidence="8 15" id="KW-0378">Hydrolase</keyword>
<evidence type="ECO:0000256" key="11">
    <source>
        <dbReference type="ARBA" id="ARBA00022989"/>
    </source>
</evidence>
<evidence type="ECO:0000313" key="19">
    <source>
        <dbReference type="EMBL" id="MBJ7596157.1"/>
    </source>
</evidence>
<dbReference type="Gene3D" id="3.40.50.300">
    <property type="entry name" value="P-loop containing nucleotide triphosphate hydrolases"/>
    <property type="match status" value="1"/>
</dbReference>
<evidence type="ECO:0000256" key="4">
    <source>
        <dbReference type="ARBA" id="ARBA00022670"/>
    </source>
</evidence>
<keyword evidence="6 15" id="KW-0479">Metal-binding</keyword>
<dbReference type="GO" id="GO:0030163">
    <property type="term" value="P:protein catabolic process"/>
    <property type="evidence" value="ECO:0007669"/>
    <property type="project" value="UniProtKB-UniRule"/>
</dbReference>
<comment type="function">
    <text evidence="15">Acts as a processive, ATP-dependent zinc metallopeptidase for both cytoplasmic and membrane proteins. Plays a role in the quality control of integral membrane proteins.</text>
</comment>
<comment type="caution">
    <text evidence="15">Lacks conserved residue(s) required for the propagation of feature annotation.</text>
</comment>
<comment type="similarity">
    <text evidence="16">Belongs to the AAA ATPase family.</text>
</comment>
<evidence type="ECO:0000256" key="17">
    <source>
        <dbReference type="SAM" id="MobiDB-lite"/>
    </source>
</evidence>
<name>A0A934JWC9_9BACT</name>
<keyword evidence="11 15" id="KW-1133">Transmembrane helix</keyword>
<dbReference type="CDD" id="cd19501">
    <property type="entry name" value="RecA-like_FtsH"/>
    <property type="match status" value="1"/>
</dbReference>
<evidence type="ECO:0000256" key="14">
    <source>
        <dbReference type="ARBA" id="ARBA00061570"/>
    </source>
</evidence>
<feature type="binding site" evidence="15">
    <location>
        <position position="424"/>
    </location>
    <ligand>
        <name>Zn(2+)</name>
        <dbReference type="ChEBI" id="CHEBI:29105"/>
        <note>catalytic</note>
    </ligand>
</feature>
<organism evidence="19 20">
    <name type="scientific">Candidatus Aeolococcus gillhamiae</name>
    <dbReference type="NCBI Taxonomy" id="3127015"/>
    <lineage>
        <taxon>Bacteria</taxon>
        <taxon>Bacillati</taxon>
        <taxon>Candidatus Dormiibacterota</taxon>
        <taxon>Candidatus Dormibacteria</taxon>
        <taxon>Candidatus Aeolococcales</taxon>
        <taxon>Candidatus Aeolococcaceae</taxon>
        <taxon>Candidatus Aeolococcus</taxon>
    </lineage>
</organism>
<comment type="cofactor">
    <cofactor evidence="15">
        <name>Zn(2+)</name>
        <dbReference type="ChEBI" id="CHEBI:29105"/>
    </cofactor>
    <text evidence="15">Binds 1 zinc ion per subunit.</text>
</comment>
<dbReference type="Pfam" id="PF06480">
    <property type="entry name" value="FtsH_ext"/>
    <property type="match status" value="1"/>
</dbReference>
<evidence type="ECO:0000256" key="1">
    <source>
        <dbReference type="ARBA" id="ARBA00004370"/>
    </source>
</evidence>
<feature type="domain" description="AAA+ ATPase" evidence="18">
    <location>
        <begin position="194"/>
        <end position="334"/>
    </location>
</feature>
<dbReference type="SMART" id="SM00382">
    <property type="entry name" value="AAA"/>
    <property type="match status" value="1"/>
</dbReference>
<dbReference type="Gene3D" id="1.20.58.760">
    <property type="entry name" value="Peptidase M41"/>
    <property type="match status" value="1"/>
</dbReference>
<keyword evidence="9 15" id="KW-0862">Zinc</keyword>
<dbReference type="FunFam" id="1.10.8.60:FF:000001">
    <property type="entry name" value="ATP-dependent zinc metalloprotease FtsH"/>
    <property type="match status" value="1"/>
</dbReference>
<dbReference type="AlphaFoldDB" id="A0A934JWC9"/>
<dbReference type="PROSITE" id="PS00674">
    <property type="entry name" value="AAA"/>
    <property type="match status" value="1"/>
</dbReference>
<evidence type="ECO:0000256" key="15">
    <source>
        <dbReference type="HAMAP-Rule" id="MF_01458"/>
    </source>
</evidence>
<dbReference type="GO" id="GO:0005524">
    <property type="term" value="F:ATP binding"/>
    <property type="evidence" value="ECO:0007669"/>
    <property type="project" value="UniProtKB-UniRule"/>
</dbReference>
<feature type="active site" evidence="15">
    <location>
        <position position="425"/>
    </location>
</feature>
<accession>A0A934JWC9</accession>
<dbReference type="InterPro" id="IPR003960">
    <property type="entry name" value="ATPase_AAA_CS"/>
</dbReference>
<dbReference type="GO" id="GO:0016887">
    <property type="term" value="F:ATP hydrolysis activity"/>
    <property type="evidence" value="ECO:0007669"/>
    <property type="project" value="UniProtKB-UniRule"/>
</dbReference>
<dbReference type="Pfam" id="PF17862">
    <property type="entry name" value="AAA_lid_3"/>
    <property type="match status" value="1"/>
</dbReference>
<keyword evidence="5 15" id="KW-0812">Transmembrane</keyword>
<evidence type="ECO:0000256" key="13">
    <source>
        <dbReference type="ARBA" id="ARBA00023136"/>
    </source>
</evidence>
<comment type="caution">
    <text evidence="19">The sequence shown here is derived from an EMBL/GenBank/DDBJ whole genome shotgun (WGS) entry which is preliminary data.</text>
</comment>
<keyword evidence="3 15" id="KW-1003">Cell membrane</keyword>
<dbReference type="NCBIfam" id="TIGR01241">
    <property type="entry name" value="FtsH_fam"/>
    <property type="match status" value="1"/>
</dbReference>
<dbReference type="GO" id="GO:0008270">
    <property type="term" value="F:zinc ion binding"/>
    <property type="evidence" value="ECO:0007669"/>
    <property type="project" value="UniProtKB-UniRule"/>
</dbReference>
<evidence type="ECO:0000256" key="3">
    <source>
        <dbReference type="ARBA" id="ARBA00022475"/>
    </source>
</evidence>
<feature type="transmembrane region" description="Helical" evidence="15">
    <location>
        <begin position="104"/>
        <end position="125"/>
    </location>
</feature>
<dbReference type="FunFam" id="1.20.58.760:FF:000001">
    <property type="entry name" value="ATP-dependent zinc metalloprotease FtsH"/>
    <property type="match status" value="1"/>
</dbReference>
<dbReference type="Pfam" id="PF00004">
    <property type="entry name" value="AAA"/>
    <property type="match status" value="1"/>
</dbReference>
<feature type="binding site" evidence="15">
    <location>
        <position position="500"/>
    </location>
    <ligand>
        <name>Zn(2+)</name>
        <dbReference type="ChEBI" id="CHEBI:29105"/>
        <note>catalytic</note>
    </ligand>
</feature>
<evidence type="ECO:0000256" key="8">
    <source>
        <dbReference type="ARBA" id="ARBA00022801"/>
    </source>
</evidence>
<dbReference type="EC" id="3.4.24.-" evidence="15"/>